<protein>
    <recommendedName>
        <fullName evidence="4">Zn(2)-C6 fungal-type domain-containing protein</fullName>
    </recommendedName>
</protein>
<dbReference type="OrthoDB" id="3932796at2759"/>
<evidence type="ECO:0000313" key="2">
    <source>
        <dbReference type="EMBL" id="KAF2999425.1"/>
    </source>
</evidence>
<dbReference type="AlphaFoldDB" id="A0A9P4T9P3"/>
<feature type="region of interest" description="Disordered" evidence="1">
    <location>
        <begin position="39"/>
        <end position="60"/>
    </location>
</feature>
<proteinExistence type="predicted"/>
<accession>A0A9P4T9P3</accession>
<evidence type="ECO:0000256" key="1">
    <source>
        <dbReference type="SAM" id="MobiDB-lite"/>
    </source>
</evidence>
<dbReference type="EMBL" id="SWKU01000017">
    <property type="protein sequence ID" value="KAF2999425.1"/>
    <property type="molecule type" value="Genomic_DNA"/>
</dbReference>
<dbReference type="Proteomes" id="UP000801428">
    <property type="component" value="Unassembled WGS sequence"/>
</dbReference>
<reference evidence="2" key="1">
    <citation type="submission" date="2019-04" db="EMBL/GenBank/DDBJ databases">
        <title>Sequencing of skin fungus with MAO and IRED activity.</title>
        <authorList>
            <person name="Marsaioli A.J."/>
            <person name="Bonatto J.M.C."/>
            <person name="Reis Junior O."/>
        </authorList>
    </citation>
    <scope>NUCLEOTIDE SEQUENCE</scope>
    <source>
        <strain evidence="2">30M1</strain>
    </source>
</reference>
<gene>
    <name evidence="2" type="ORF">E8E13_007406</name>
</gene>
<evidence type="ECO:0000313" key="3">
    <source>
        <dbReference type="Proteomes" id="UP000801428"/>
    </source>
</evidence>
<organism evidence="2 3">
    <name type="scientific">Curvularia kusanoi</name>
    <name type="common">Cochliobolus kusanoi</name>
    <dbReference type="NCBI Taxonomy" id="90978"/>
    <lineage>
        <taxon>Eukaryota</taxon>
        <taxon>Fungi</taxon>
        <taxon>Dikarya</taxon>
        <taxon>Ascomycota</taxon>
        <taxon>Pezizomycotina</taxon>
        <taxon>Dothideomycetes</taxon>
        <taxon>Pleosporomycetidae</taxon>
        <taxon>Pleosporales</taxon>
        <taxon>Pleosporineae</taxon>
        <taxon>Pleosporaceae</taxon>
        <taxon>Curvularia</taxon>
    </lineage>
</organism>
<name>A0A9P4T9P3_CURKU</name>
<evidence type="ECO:0008006" key="4">
    <source>
        <dbReference type="Google" id="ProtNLM"/>
    </source>
</evidence>
<comment type="caution">
    <text evidence="2">The sequence shown here is derived from an EMBL/GenBank/DDBJ whole genome shotgun (WGS) entry which is preliminary data.</text>
</comment>
<keyword evidence="3" id="KW-1185">Reference proteome</keyword>
<sequence length="319" mass="35415">MANSGLDLPGGIKERACTAEEQERVSDWLQQVCRYEEYDSEVSELGDGTPPELATPPSKRSGLVQYCTEISPTNTSFSSKSVFDATDTQYDIWADDPFDDTPDAGAHALDHAVESKLKLSDTRSHLPTHHAFCSDVASHVSVEPSSETATLSEYASTTDVAAAAAIDPNAPRIFRITSCTQCVVADLPCSRTVPGCSRCKRNGQASLCLLHRDKFLDERDKTDPLSYSTPVLLRLKDDDEAIWQQKVQLAEQFKEAWRVREDRKNWVLPSLDGLRCHKRSSDMSQKRFRGEGMGDLVLKELHVVVVHSSGNIDQEDKNV</sequence>